<comment type="caution">
    <text evidence="4">The sequence shown here is derived from an EMBL/GenBank/DDBJ whole genome shotgun (WGS) entry which is preliminary data.</text>
</comment>
<dbReference type="InterPro" id="IPR003599">
    <property type="entry name" value="Ig_sub"/>
</dbReference>
<evidence type="ECO:0000259" key="3">
    <source>
        <dbReference type="PROSITE" id="PS50835"/>
    </source>
</evidence>
<feature type="signal peptide" evidence="2">
    <location>
        <begin position="1"/>
        <end position="18"/>
    </location>
</feature>
<dbReference type="AlphaFoldDB" id="A0AAD7R829"/>
<evidence type="ECO:0000256" key="2">
    <source>
        <dbReference type="SAM" id="SignalP"/>
    </source>
</evidence>
<evidence type="ECO:0000256" key="1">
    <source>
        <dbReference type="ARBA" id="ARBA00023319"/>
    </source>
</evidence>
<dbReference type="SMART" id="SM00409">
    <property type="entry name" value="IG"/>
    <property type="match status" value="1"/>
</dbReference>
<dbReference type="EMBL" id="JAINUG010000461">
    <property type="protein sequence ID" value="KAJ8367654.1"/>
    <property type="molecule type" value="Genomic_DNA"/>
</dbReference>
<dbReference type="InterPro" id="IPR007110">
    <property type="entry name" value="Ig-like_dom"/>
</dbReference>
<feature type="domain" description="Ig-like" evidence="3">
    <location>
        <begin position="54"/>
        <end position="130"/>
    </location>
</feature>
<organism evidence="4 5">
    <name type="scientific">Aldrovandia affinis</name>
    <dbReference type="NCBI Taxonomy" id="143900"/>
    <lineage>
        <taxon>Eukaryota</taxon>
        <taxon>Metazoa</taxon>
        <taxon>Chordata</taxon>
        <taxon>Craniata</taxon>
        <taxon>Vertebrata</taxon>
        <taxon>Euteleostomi</taxon>
        <taxon>Actinopterygii</taxon>
        <taxon>Neopterygii</taxon>
        <taxon>Teleostei</taxon>
        <taxon>Notacanthiformes</taxon>
        <taxon>Halosauridae</taxon>
        <taxon>Aldrovandia</taxon>
    </lineage>
</organism>
<keyword evidence="1" id="KW-0393">Immunoglobulin domain</keyword>
<dbReference type="Gene3D" id="2.60.40.10">
    <property type="entry name" value="Immunoglobulins"/>
    <property type="match status" value="1"/>
</dbReference>
<feature type="chain" id="PRO_5042169953" description="Ig-like domain-containing protein" evidence="2">
    <location>
        <begin position="19"/>
        <end position="159"/>
    </location>
</feature>
<reference evidence="4" key="1">
    <citation type="journal article" date="2023" name="Science">
        <title>Genome structures resolve the early diversification of teleost fishes.</title>
        <authorList>
            <person name="Parey E."/>
            <person name="Louis A."/>
            <person name="Montfort J."/>
            <person name="Bouchez O."/>
            <person name="Roques C."/>
            <person name="Iampietro C."/>
            <person name="Lluch J."/>
            <person name="Castinel A."/>
            <person name="Donnadieu C."/>
            <person name="Desvignes T."/>
            <person name="Floi Bucao C."/>
            <person name="Jouanno E."/>
            <person name="Wen M."/>
            <person name="Mejri S."/>
            <person name="Dirks R."/>
            <person name="Jansen H."/>
            <person name="Henkel C."/>
            <person name="Chen W.J."/>
            <person name="Zahm M."/>
            <person name="Cabau C."/>
            <person name="Klopp C."/>
            <person name="Thompson A.W."/>
            <person name="Robinson-Rechavi M."/>
            <person name="Braasch I."/>
            <person name="Lecointre G."/>
            <person name="Bobe J."/>
            <person name="Postlethwait J.H."/>
            <person name="Berthelot C."/>
            <person name="Roest Crollius H."/>
            <person name="Guiguen Y."/>
        </authorList>
    </citation>
    <scope>NUCLEOTIDE SEQUENCE</scope>
    <source>
        <strain evidence="4">NC1722</strain>
    </source>
</reference>
<dbReference type="InterPro" id="IPR013783">
    <property type="entry name" value="Ig-like_fold"/>
</dbReference>
<dbReference type="PROSITE" id="PS50835">
    <property type="entry name" value="IG_LIKE"/>
    <property type="match status" value="1"/>
</dbReference>
<evidence type="ECO:0000313" key="4">
    <source>
        <dbReference type="EMBL" id="KAJ8367654.1"/>
    </source>
</evidence>
<proteinExistence type="predicted"/>
<keyword evidence="5" id="KW-1185">Reference proteome</keyword>
<dbReference type="Pfam" id="PF13927">
    <property type="entry name" value="Ig_3"/>
    <property type="match status" value="1"/>
</dbReference>
<dbReference type="GO" id="GO:0030183">
    <property type="term" value="P:B cell differentiation"/>
    <property type="evidence" value="ECO:0007669"/>
    <property type="project" value="TreeGrafter"/>
</dbReference>
<dbReference type="GO" id="GO:0009897">
    <property type="term" value="C:external side of plasma membrane"/>
    <property type="evidence" value="ECO:0007669"/>
    <property type="project" value="TreeGrafter"/>
</dbReference>
<evidence type="ECO:0000313" key="5">
    <source>
        <dbReference type="Proteomes" id="UP001221898"/>
    </source>
</evidence>
<dbReference type="Proteomes" id="UP001221898">
    <property type="component" value="Unassembled WGS sequence"/>
</dbReference>
<gene>
    <name evidence="4" type="ORF">AAFF_G00313840</name>
</gene>
<dbReference type="PANTHER" id="PTHR14334:SF3">
    <property type="entry name" value="TRANSMEMBRANE AND IMMUNOGLOBULIN DOMAIN CONTAINING 2"/>
    <property type="match status" value="1"/>
</dbReference>
<name>A0AAD7R829_9TELE</name>
<dbReference type="InterPro" id="IPR036179">
    <property type="entry name" value="Ig-like_dom_sf"/>
</dbReference>
<sequence length="159" mass="17459">MNACESLLITSLFTLGLCAQIFSNMNTKRFLTAFWTICTVILMTALGNDTCSTLKVTQSPAEITVKVGSDVQLFCEWDCERAERVKIQWSKGSNELLSFYTASGPVMSRTVLNVTDVKANNSGLYVCRVTVEIPVLRQCDGSGTDLTVDGKFCISSFLN</sequence>
<dbReference type="SUPFAM" id="SSF48726">
    <property type="entry name" value="Immunoglobulin"/>
    <property type="match status" value="1"/>
</dbReference>
<protein>
    <recommendedName>
        <fullName evidence="3">Ig-like domain-containing protein</fullName>
    </recommendedName>
</protein>
<keyword evidence="2" id="KW-0732">Signal</keyword>
<dbReference type="GO" id="GO:0019815">
    <property type="term" value="C:B cell receptor complex"/>
    <property type="evidence" value="ECO:0007669"/>
    <property type="project" value="TreeGrafter"/>
</dbReference>
<accession>A0AAD7R829</accession>
<dbReference type="GO" id="GO:0050853">
    <property type="term" value="P:B cell receptor signaling pathway"/>
    <property type="evidence" value="ECO:0007669"/>
    <property type="project" value="TreeGrafter"/>
</dbReference>
<dbReference type="PANTHER" id="PTHR14334">
    <property type="entry name" value="B-CELL ANTIGEN RECEPTOR COMPLEX-ASSOCIATED PROTEIN"/>
    <property type="match status" value="1"/>
</dbReference>